<proteinExistence type="predicted"/>
<keyword evidence="2" id="KW-1185">Reference proteome</keyword>
<gene>
    <name evidence="1" type="primary">jg23923</name>
    <name evidence="1" type="ORF">PAEG_LOCUS462</name>
</gene>
<accession>A0A8S4QEX5</accession>
<evidence type="ECO:0000313" key="1">
    <source>
        <dbReference type="EMBL" id="CAH2207842.1"/>
    </source>
</evidence>
<dbReference type="Proteomes" id="UP000838756">
    <property type="component" value="Unassembled WGS sequence"/>
</dbReference>
<dbReference type="EMBL" id="CAKXAJ010001482">
    <property type="protein sequence ID" value="CAH2207842.1"/>
    <property type="molecule type" value="Genomic_DNA"/>
</dbReference>
<name>A0A8S4QEX5_9NEOP</name>
<comment type="caution">
    <text evidence="1">The sequence shown here is derived from an EMBL/GenBank/DDBJ whole genome shotgun (WGS) entry which is preliminary data.</text>
</comment>
<sequence>MKTSGGISWSPPIGAHHRGRLCANCESKLLMLPVDRWCKSTVPAAPQGAGAEEPRCDARWTATSPLHCSITRTTCRRAQGLHTTALCRRYKS</sequence>
<evidence type="ECO:0000313" key="2">
    <source>
        <dbReference type="Proteomes" id="UP000838756"/>
    </source>
</evidence>
<reference evidence="1" key="1">
    <citation type="submission" date="2022-03" db="EMBL/GenBank/DDBJ databases">
        <authorList>
            <person name="Lindestad O."/>
        </authorList>
    </citation>
    <scope>NUCLEOTIDE SEQUENCE</scope>
</reference>
<protein>
    <submittedName>
        <fullName evidence="1">Jg23923 protein</fullName>
    </submittedName>
</protein>
<organism evidence="1 2">
    <name type="scientific">Pararge aegeria aegeria</name>
    <dbReference type="NCBI Taxonomy" id="348720"/>
    <lineage>
        <taxon>Eukaryota</taxon>
        <taxon>Metazoa</taxon>
        <taxon>Ecdysozoa</taxon>
        <taxon>Arthropoda</taxon>
        <taxon>Hexapoda</taxon>
        <taxon>Insecta</taxon>
        <taxon>Pterygota</taxon>
        <taxon>Neoptera</taxon>
        <taxon>Endopterygota</taxon>
        <taxon>Lepidoptera</taxon>
        <taxon>Glossata</taxon>
        <taxon>Ditrysia</taxon>
        <taxon>Papilionoidea</taxon>
        <taxon>Nymphalidae</taxon>
        <taxon>Satyrinae</taxon>
        <taxon>Satyrini</taxon>
        <taxon>Parargina</taxon>
        <taxon>Pararge</taxon>
    </lineage>
</organism>
<dbReference type="AlphaFoldDB" id="A0A8S4QEX5"/>